<dbReference type="AlphaFoldDB" id="A0A839UTX6"/>
<keyword evidence="2" id="KW-1185">Reference proteome</keyword>
<sequence>MRLVFVVLVVMNGLLFGWQLLRPAEEPSVAVASAPAAGTAARSLIIIDEMDTDAREVLAKASAKPASSSAPICTLAGPFVDADRGAIVRERLRALGVESNLQSLEITAGESYWVYLPPESSQEQALRRLHELQAKQVDSYVIPKGELANGISFGMFTQKPLAEARKQEMERLGYSAQIRILPRTQKEMWLVLGPGQALRVGDAVWSELLPEDGGQEIRQNLCSAVASGDKFH</sequence>
<proteinExistence type="predicted"/>
<gene>
    <name evidence="1" type="ORF">FHS30_003388</name>
</gene>
<dbReference type="Proteomes" id="UP000559987">
    <property type="component" value="Unassembled WGS sequence"/>
</dbReference>
<accession>A0A839UTX6</accession>
<evidence type="ECO:0000313" key="2">
    <source>
        <dbReference type="Proteomes" id="UP000559987"/>
    </source>
</evidence>
<reference evidence="1 2" key="1">
    <citation type="submission" date="2020-08" db="EMBL/GenBank/DDBJ databases">
        <title>Genomic Encyclopedia of Type Strains, Phase III (KMG-III): the genomes of soil and plant-associated and newly described type strains.</title>
        <authorList>
            <person name="Whitman W."/>
        </authorList>
    </citation>
    <scope>NUCLEOTIDE SEQUENCE [LARGE SCALE GENOMIC DNA]</scope>
    <source>
        <strain evidence="1 2">CECT 8571</strain>
    </source>
</reference>
<evidence type="ECO:0000313" key="1">
    <source>
        <dbReference type="EMBL" id="MBB3170171.1"/>
    </source>
</evidence>
<dbReference type="SUPFAM" id="SSF110997">
    <property type="entry name" value="Sporulation related repeat"/>
    <property type="match status" value="1"/>
</dbReference>
<dbReference type="GO" id="GO:0042834">
    <property type="term" value="F:peptidoglycan binding"/>
    <property type="evidence" value="ECO:0007669"/>
    <property type="project" value="InterPro"/>
</dbReference>
<protein>
    <recommendedName>
        <fullName evidence="3">SPOR domain-containing protein</fullName>
    </recommendedName>
</protein>
<dbReference type="InterPro" id="IPR036680">
    <property type="entry name" value="SPOR-like_sf"/>
</dbReference>
<organism evidence="1 2">
    <name type="scientific">Simiduia aestuariiviva</name>
    <dbReference type="NCBI Taxonomy" id="1510459"/>
    <lineage>
        <taxon>Bacteria</taxon>
        <taxon>Pseudomonadati</taxon>
        <taxon>Pseudomonadota</taxon>
        <taxon>Gammaproteobacteria</taxon>
        <taxon>Cellvibrionales</taxon>
        <taxon>Cellvibrionaceae</taxon>
        <taxon>Simiduia</taxon>
    </lineage>
</organism>
<dbReference type="RefSeq" id="WP_183911671.1">
    <property type="nucleotide sequence ID" value="NZ_JACHXZ010000006.1"/>
</dbReference>
<dbReference type="EMBL" id="JACHXZ010000006">
    <property type="protein sequence ID" value="MBB3170171.1"/>
    <property type="molecule type" value="Genomic_DNA"/>
</dbReference>
<comment type="caution">
    <text evidence="1">The sequence shown here is derived from an EMBL/GenBank/DDBJ whole genome shotgun (WGS) entry which is preliminary data.</text>
</comment>
<name>A0A839UTX6_9GAMM</name>
<evidence type="ECO:0008006" key="3">
    <source>
        <dbReference type="Google" id="ProtNLM"/>
    </source>
</evidence>